<dbReference type="GO" id="GO:0006431">
    <property type="term" value="P:methionyl-tRNA aminoacylation"/>
    <property type="evidence" value="ECO:0007669"/>
    <property type="project" value="InterPro"/>
</dbReference>
<protein>
    <submittedName>
        <fullName evidence="7">Methionine--tRNA ligase</fullName>
        <ecNumber evidence="7">6.1.1.10</ecNumber>
    </submittedName>
</protein>
<dbReference type="PRINTS" id="PR01041">
    <property type="entry name" value="TRNASYNTHMET"/>
</dbReference>
<dbReference type="PANTHER" id="PTHR43326:SF1">
    <property type="entry name" value="METHIONINE--TRNA LIGASE, MITOCHONDRIAL"/>
    <property type="match status" value="1"/>
</dbReference>
<dbReference type="PANTHER" id="PTHR43326">
    <property type="entry name" value="METHIONYL-TRNA SYNTHETASE"/>
    <property type="match status" value="1"/>
</dbReference>
<dbReference type="AlphaFoldDB" id="A0A2W5MR59"/>
<evidence type="ECO:0000256" key="2">
    <source>
        <dbReference type="ARBA" id="ARBA00022741"/>
    </source>
</evidence>
<dbReference type="Proteomes" id="UP000249417">
    <property type="component" value="Unassembled WGS sequence"/>
</dbReference>
<evidence type="ECO:0000313" key="7">
    <source>
        <dbReference type="EMBL" id="PZQ43244.1"/>
    </source>
</evidence>
<keyword evidence="4" id="KW-0648">Protein biosynthesis</keyword>
<evidence type="ECO:0000256" key="5">
    <source>
        <dbReference type="ARBA" id="ARBA00023146"/>
    </source>
</evidence>
<evidence type="ECO:0000256" key="4">
    <source>
        <dbReference type="ARBA" id="ARBA00022917"/>
    </source>
</evidence>
<dbReference type="InterPro" id="IPR023457">
    <property type="entry name" value="Met-tRNA_synth_2"/>
</dbReference>
<dbReference type="EMBL" id="QFQB01000172">
    <property type="protein sequence ID" value="PZQ43244.1"/>
    <property type="molecule type" value="Genomic_DNA"/>
</dbReference>
<evidence type="ECO:0000313" key="8">
    <source>
        <dbReference type="Proteomes" id="UP000249417"/>
    </source>
</evidence>
<sequence>MSSDKKTFYITTPIYYVNDKPHLGHAYTSIACDVMARHKKLDGYETYFLSGTDEHGQKVQQAAEAKGIDPQSFTDEVSQNFRDLLPALNVSNDDFIRTTEERHKIACQALWKRRAE</sequence>
<dbReference type="PROSITE" id="PS51257">
    <property type="entry name" value="PROKAR_LIPOPROTEIN"/>
    <property type="match status" value="1"/>
</dbReference>
<keyword evidence="1 7" id="KW-0436">Ligase</keyword>
<dbReference type="InterPro" id="IPR015413">
    <property type="entry name" value="Methionyl/Leucyl_tRNA_Synth"/>
</dbReference>
<proteinExistence type="predicted"/>
<name>A0A2W5MR59_9BACT</name>
<gene>
    <name evidence="7" type="ORF">DI551_12495</name>
</gene>
<evidence type="ECO:0000256" key="1">
    <source>
        <dbReference type="ARBA" id="ARBA00022598"/>
    </source>
</evidence>
<keyword evidence="3" id="KW-0067">ATP-binding</keyword>
<dbReference type="InterPro" id="IPR033911">
    <property type="entry name" value="MetRS_core"/>
</dbReference>
<accession>A0A2W5MR59</accession>
<dbReference type="EC" id="6.1.1.10" evidence="7"/>
<feature type="non-terminal residue" evidence="7">
    <location>
        <position position="116"/>
    </location>
</feature>
<dbReference type="GO" id="GO:0005524">
    <property type="term" value="F:ATP binding"/>
    <property type="evidence" value="ECO:0007669"/>
    <property type="project" value="UniProtKB-KW"/>
</dbReference>
<dbReference type="Gene3D" id="3.40.50.620">
    <property type="entry name" value="HUPs"/>
    <property type="match status" value="1"/>
</dbReference>
<dbReference type="SUPFAM" id="SSF52374">
    <property type="entry name" value="Nucleotidylyl transferase"/>
    <property type="match status" value="1"/>
</dbReference>
<keyword evidence="5" id="KW-0030">Aminoacyl-tRNA synthetase</keyword>
<reference evidence="7 8" key="1">
    <citation type="submission" date="2017-08" db="EMBL/GenBank/DDBJ databases">
        <title>Infants hospitalized years apart are colonized by the same room-sourced microbial strains.</title>
        <authorList>
            <person name="Brooks B."/>
            <person name="Olm M.R."/>
            <person name="Firek B.A."/>
            <person name="Baker R."/>
            <person name="Thomas B.C."/>
            <person name="Morowitz M.J."/>
            <person name="Banfield J.F."/>
        </authorList>
    </citation>
    <scope>NUCLEOTIDE SEQUENCE [LARGE SCALE GENOMIC DNA]</scope>
    <source>
        <strain evidence="7">S2_005_002_R2_29</strain>
    </source>
</reference>
<dbReference type="InterPro" id="IPR014729">
    <property type="entry name" value="Rossmann-like_a/b/a_fold"/>
</dbReference>
<dbReference type="GO" id="GO:0004825">
    <property type="term" value="F:methionine-tRNA ligase activity"/>
    <property type="evidence" value="ECO:0007669"/>
    <property type="project" value="UniProtKB-EC"/>
</dbReference>
<organism evidence="7 8">
    <name type="scientific">Micavibrio aeruginosavorus</name>
    <dbReference type="NCBI Taxonomy" id="349221"/>
    <lineage>
        <taxon>Bacteria</taxon>
        <taxon>Pseudomonadati</taxon>
        <taxon>Bdellovibrionota</taxon>
        <taxon>Bdellovibrionia</taxon>
        <taxon>Bdellovibrionales</taxon>
        <taxon>Pseudobdellovibrionaceae</taxon>
        <taxon>Micavibrio</taxon>
    </lineage>
</organism>
<comment type="caution">
    <text evidence="7">The sequence shown here is derived from an EMBL/GenBank/DDBJ whole genome shotgun (WGS) entry which is preliminary data.</text>
</comment>
<feature type="domain" description="Methionyl/Leucyl tRNA synthetase" evidence="6">
    <location>
        <begin position="8"/>
        <end position="113"/>
    </location>
</feature>
<evidence type="ECO:0000256" key="3">
    <source>
        <dbReference type="ARBA" id="ARBA00022840"/>
    </source>
</evidence>
<keyword evidence="2" id="KW-0547">Nucleotide-binding</keyword>
<evidence type="ECO:0000259" key="6">
    <source>
        <dbReference type="Pfam" id="PF09334"/>
    </source>
</evidence>
<dbReference type="Pfam" id="PF09334">
    <property type="entry name" value="tRNA-synt_1g"/>
    <property type="match status" value="1"/>
</dbReference>